<dbReference type="STRING" id="70667.A0A183S9H4"/>
<dbReference type="Gene3D" id="4.10.280.10">
    <property type="entry name" value="Helix-loop-helix DNA-binding domain"/>
    <property type="match status" value="1"/>
</dbReference>
<sequence length="80" mass="9069">MRANGDRDPQAPMSNLNQAFARLRALVPSHPPERRMSKQEILRQAINYIRVLETLLWEMEQEATATGVVVVRGPSRTMAP</sequence>
<dbReference type="Proteomes" id="UP000275846">
    <property type="component" value="Unassembled WGS sequence"/>
</dbReference>
<name>A0A183S9H4_SCHSO</name>
<evidence type="ECO:0000256" key="2">
    <source>
        <dbReference type="ARBA" id="ARBA00023125"/>
    </source>
</evidence>
<dbReference type="GO" id="GO:0000978">
    <property type="term" value="F:RNA polymerase II cis-regulatory region sequence-specific DNA binding"/>
    <property type="evidence" value="ECO:0007669"/>
    <property type="project" value="TreeGrafter"/>
</dbReference>
<dbReference type="GO" id="GO:0046983">
    <property type="term" value="F:protein dimerization activity"/>
    <property type="evidence" value="ECO:0007669"/>
    <property type="project" value="InterPro"/>
</dbReference>
<evidence type="ECO:0000259" key="4">
    <source>
        <dbReference type="PROSITE" id="PS50888"/>
    </source>
</evidence>
<protein>
    <submittedName>
        <fullName evidence="7">BHLH domain-containing protein</fullName>
    </submittedName>
</protein>
<evidence type="ECO:0000313" key="5">
    <source>
        <dbReference type="EMBL" id="VDL86393.1"/>
    </source>
</evidence>
<proteinExistence type="predicted"/>
<dbReference type="GO" id="GO:0000981">
    <property type="term" value="F:DNA-binding transcription factor activity, RNA polymerase II-specific"/>
    <property type="evidence" value="ECO:0007669"/>
    <property type="project" value="InterPro"/>
</dbReference>
<keyword evidence="1" id="KW-0805">Transcription regulation</keyword>
<gene>
    <name evidence="5" type="ORF">SSLN_LOCUS872</name>
</gene>
<dbReference type="SMART" id="SM00353">
    <property type="entry name" value="HLH"/>
    <property type="match status" value="1"/>
</dbReference>
<dbReference type="WBParaSite" id="SSLN_0000090701-mRNA-1">
    <property type="protein sequence ID" value="SSLN_0000090701-mRNA-1"/>
    <property type="gene ID" value="SSLN_0000090701"/>
</dbReference>
<keyword evidence="6" id="KW-1185">Reference proteome</keyword>
<keyword evidence="3" id="KW-0804">Transcription</keyword>
<evidence type="ECO:0000256" key="3">
    <source>
        <dbReference type="ARBA" id="ARBA00023163"/>
    </source>
</evidence>
<dbReference type="InterPro" id="IPR040238">
    <property type="entry name" value="TAL-like"/>
</dbReference>
<dbReference type="Pfam" id="PF00010">
    <property type="entry name" value="HLH"/>
    <property type="match status" value="1"/>
</dbReference>
<dbReference type="PROSITE" id="PS50888">
    <property type="entry name" value="BHLH"/>
    <property type="match status" value="1"/>
</dbReference>
<reference evidence="7" key="1">
    <citation type="submission" date="2016-06" db="UniProtKB">
        <authorList>
            <consortium name="WormBaseParasite"/>
        </authorList>
    </citation>
    <scope>IDENTIFICATION</scope>
</reference>
<dbReference type="InterPro" id="IPR036638">
    <property type="entry name" value="HLH_DNA-bd_sf"/>
</dbReference>
<evidence type="ECO:0000313" key="7">
    <source>
        <dbReference type="WBParaSite" id="SSLN_0000090701-mRNA-1"/>
    </source>
</evidence>
<keyword evidence="2" id="KW-0238">DNA-binding</keyword>
<dbReference type="PANTHER" id="PTHR13864:SF15">
    <property type="entry name" value="T-CELL ACUTE LYMPHOCYTIC LEUKEMIA PROTEIN 1 HOMOLOG-RELATED"/>
    <property type="match status" value="1"/>
</dbReference>
<dbReference type="SUPFAM" id="SSF47459">
    <property type="entry name" value="HLH, helix-loop-helix DNA-binding domain"/>
    <property type="match status" value="1"/>
</dbReference>
<accession>A0A183S9H4</accession>
<dbReference type="PANTHER" id="PTHR13864">
    <property type="entry name" value="T-CELL ACUTE LYMPHOCYTIC LEUKEMIA/STEM CELL LEUKEMIA-RELATED"/>
    <property type="match status" value="1"/>
</dbReference>
<evidence type="ECO:0000256" key="1">
    <source>
        <dbReference type="ARBA" id="ARBA00023015"/>
    </source>
</evidence>
<dbReference type="OrthoDB" id="10069510at2759"/>
<dbReference type="InterPro" id="IPR011598">
    <property type="entry name" value="bHLH_dom"/>
</dbReference>
<evidence type="ECO:0000313" key="6">
    <source>
        <dbReference type="Proteomes" id="UP000275846"/>
    </source>
</evidence>
<feature type="domain" description="BHLH" evidence="4">
    <location>
        <begin position="1"/>
        <end position="52"/>
    </location>
</feature>
<dbReference type="EMBL" id="UYSU01000927">
    <property type="protein sequence ID" value="VDL86393.1"/>
    <property type="molecule type" value="Genomic_DNA"/>
</dbReference>
<dbReference type="AlphaFoldDB" id="A0A183S9H4"/>
<reference evidence="5 6" key="2">
    <citation type="submission" date="2018-11" db="EMBL/GenBank/DDBJ databases">
        <authorList>
            <consortium name="Pathogen Informatics"/>
        </authorList>
    </citation>
    <scope>NUCLEOTIDE SEQUENCE [LARGE SCALE GENOMIC DNA]</scope>
    <source>
        <strain evidence="5 6">NST_G2</strain>
    </source>
</reference>
<organism evidence="7">
    <name type="scientific">Schistocephalus solidus</name>
    <name type="common">Tapeworm</name>
    <dbReference type="NCBI Taxonomy" id="70667"/>
    <lineage>
        <taxon>Eukaryota</taxon>
        <taxon>Metazoa</taxon>
        <taxon>Spiralia</taxon>
        <taxon>Lophotrochozoa</taxon>
        <taxon>Platyhelminthes</taxon>
        <taxon>Cestoda</taxon>
        <taxon>Eucestoda</taxon>
        <taxon>Diphyllobothriidea</taxon>
        <taxon>Diphyllobothriidae</taxon>
        <taxon>Schistocephalus</taxon>
    </lineage>
</organism>